<evidence type="ECO:0000256" key="1">
    <source>
        <dbReference type="ARBA" id="ARBA00022801"/>
    </source>
</evidence>
<dbReference type="PANTHER" id="PTHR43156:SF2">
    <property type="entry name" value="STAGE II SPORULATION PROTEIN E"/>
    <property type="match status" value="1"/>
</dbReference>
<dbReference type="SUPFAM" id="SSF52091">
    <property type="entry name" value="SpoIIaa-like"/>
    <property type="match status" value="1"/>
</dbReference>
<dbReference type="Gene3D" id="3.60.40.10">
    <property type="entry name" value="PPM-type phosphatase domain"/>
    <property type="match status" value="1"/>
</dbReference>
<dbReference type="SMART" id="SM00387">
    <property type="entry name" value="HATPase_c"/>
    <property type="match status" value="1"/>
</dbReference>
<dbReference type="AlphaFoldDB" id="A0A919TKQ3"/>
<accession>A0A919TKQ3</accession>
<name>A0A919TKQ3_9ACTN</name>
<sequence>MNDDADSRIGEANIIRDRFDASSLLIATYEGPELRVTAANAAFRSFVDQDDVVGCTFHELFPEFAAQQISPMMEKVFATGQAQGGREWRFQVGDSDDRRREYFLDFIVEPYLDGEGAIAGITAFAIDVTEQVRRRQADQDRATEAERRYAHALDVIRTLQQQLLPPGLPVLPSVQIAASYLLADADTAAGGDWFDAVPLPDGRVALVAGDVVGHGVAASAAMGQLRTVLQDRLDDTGDLLGAIRAADRLARRVPAAHAATVCLAALDPADGTLTWCSAGHPPPLVVNTESARYLPLSGSGPLGTGADYRLDTDRLEADDMVLIYSDGIIERPGRDPAAATVELSQVAIDSVAGRGFDPALSAVERASTQTLELLVRQSGHTDDITLLAAQRRVPPPPLYLSGPVDTVTARMARTAVQDWLALHGAGERDRLALTHAVTELVTNAYEHARTDSDDVTVTVTAYLRNDGEARLCVADNGRWRERARPGDEQLRAGHGFGLAMTAGFADHLDIDRSDDGTTATVRRRLSRPAKLFTDEQISHGRPGATGTAAEVTIMLDQPHARSSRIAIYGPLDTDTVAELGTELDRRTLGGTHELTVDLTAVTHLGSAAIAELYRAQRSGEGRPYPLRLYAPAGSTAHHVLSLINLPHSTTDPDTDDDRERRR</sequence>
<dbReference type="SUPFAM" id="SSF55874">
    <property type="entry name" value="ATPase domain of HSP90 chaperone/DNA topoisomerase II/histidine kinase"/>
    <property type="match status" value="1"/>
</dbReference>
<keyword evidence="4" id="KW-1185">Reference proteome</keyword>
<proteinExistence type="predicted"/>
<feature type="domain" description="PPM-type phosphatase" evidence="2">
    <location>
        <begin position="175"/>
        <end position="391"/>
    </location>
</feature>
<protein>
    <recommendedName>
        <fullName evidence="2">PPM-type phosphatase domain-containing protein</fullName>
    </recommendedName>
</protein>
<dbReference type="PROSITE" id="PS51746">
    <property type="entry name" value="PPM_2"/>
    <property type="match status" value="1"/>
</dbReference>
<dbReference type="SUPFAM" id="SSF55785">
    <property type="entry name" value="PYP-like sensor domain (PAS domain)"/>
    <property type="match status" value="1"/>
</dbReference>
<evidence type="ECO:0000313" key="4">
    <source>
        <dbReference type="Proteomes" id="UP000629619"/>
    </source>
</evidence>
<dbReference type="Gene3D" id="3.30.750.24">
    <property type="entry name" value="STAS domain"/>
    <property type="match status" value="1"/>
</dbReference>
<dbReference type="InterPro" id="IPR036513">
    <property type="entry name" value="STAS_dom_sf"/>
</dbReference>
<evidence type="ECO:0000259" key="2">
    <source>
        <dbReference type="PROSITE" id="PS51746"/>
    </source>
</evidence>
<organism evidence="3 4">
    <name type="scientific">Actinoplanes siamensis</name>
    <dbReference type="NCBI Taxonomy" id="1223317"/>
    <lineage>
        <taxon>Bacteria</taxon>
        <taxon>Bacillati</taxon>
        <taxon>Actinomycetota</taxon>
        <taxon>Actinomycetes</taxon>
        <taxon>Micromonosporales</taxon>
        <taxon>Micromonosporaceae</taxon>
        <taxon>Actinoplanes</taxon>
    </lineage>
</organism>
<dbReference type="Pfam" id="PF07228">
    <property type="entry name" value="SpoIIE"/>
    <property type="match status" value="1"/>
</dbReference>
<dbReference type="InterPro" id="IPR003594">
    <property type="entry name" value="HATPase_dom"/>
</dbReference>
<dbReference type="CDD" id="cd16936">
    <property type="entry name" value="HATPase_RsbW-like"/>
    <property type="match status" value="1"/>
</dbReference>
<dbReference type="InterPro" id="IPR036890">
    <property type="entry name" value="HATPase_C_sf"/>
</dbReference>
<keyword evidence="1" id="KW-0378">Hydrolase</keyword>
<dbReference type="InterPro" id="IPR001932">
    <property type="entry name" value="PPM-type_phosphatase-like_dom"/>
</dbReference>
<dbReference type="InterPro" id="IPR013656">
    <property type="entry name" value="PAS_4"/>
</dbReference>
<dbReference type="InterPro" id="IPR052016">
    <property type="entry name" value="Bact_Sigma-Reg"/>
</dbReference>
<dbReference type="Proteomes" id="UP000629619">
    <property type="component" value="Unassembled WGS sequence"/>
</dbReference>
<dbReference type="SMART" id="SM00331">
    <property type="entry name" value="PP2C_SIG"/>
    <property type="match status" value="1"/>
</dbReference>
<reference evidence="3" key="1">
    <citation type="submission" date="2021-01" db="EMBL/GenBank/DDBJ databases">
        <title>Whole genome shotgun sequence of Actinoplanes siamensis NBRC 109076.</title>
        <authorList>
            <person name="Komaki H."/>
            <person name="Tamura T."/>
        </authorList>
    </citation>
    <scope>NUCLEOTIDE SEQUENCE</scope>
    <source>
        <strain evidence="3">NBRC 109076</strain>
    </source>
</reference>
<dbReference type="Gene3D" id="3.30.450.20">
    <property type="entry name" value="PAS domain"/>
    <property type="match status" value="1"/>
</dbReference>
<dbReference type="SUPFAM" id="SSF81606">
    <property type="entry name" value="PP2C-like"/>
    <property type="match status" value="1"/>
</dbReference>
<evidence type="ECO:0000313" key="3">
    <source>
        <dbReference type="EMBL" id="GIF05558.1"/>
    </source>
</evidence>
<dbReference type="Pfam" id="PF13581">
    <property type="entry name" value="HATPase_c_2"/>
    <property type="match status" value="1"/>
</dbReference>
<dbReference type="PANTHER" id="PTHR43156">
    <property type="entry name" value="STAGE II SPORULATION PROTEIN E-RELATED"/>
    <property type="match status" value="1"/>
</dbReference>
<dbReference type="CDD" id="cd07043">
    <property type="entry name" value="STAS_anti-anti-sigma_factors"/>
    <property type="match status" value="1"/>
</dbReference>
<dbReference type="InterPro" id="IPR035965">
    <property type="entry name" value="PAS-like_dom_sf"/>
</dbReference>
<dbReference type="EMBL" id="BOMW01000027">
    <property type="protein sequence ID" value="GIF05558.1"/>
    <property type="molecule type" value="Genomic_DNA"/>
</dbReference>
<dbReference type="InterPro" id="IPR036457">
    <property type="entry name" value="PPM-type-like_dom_sf"/>
</dbReference>
<dbReference type="Pfam" id="PF08448">
    <property type="entry name" value="PAS_4"/>
    <property type="match status" value="1"/>
</dbReference>
<dbReference type="GO" id="GO:0016791">
    <property type="term" value="F:phosphatase activity"/>
    <property type="evidence" value="ECO:0007669"/>
    <property type="project" value="TreeGrafter"/>
</dbReference>
<dbReference type="Gene3D" id="3.30.565.10">
    <property type="entry name" value="Histidine kinase-like ATPase, C-terminal domain"/>
    <property type="match status" value="1"/>
</dbReference>
<comment type="caution">
    <text evidence="3">The sequence shown here is derived from an EMBL/GenBank/DDBJ whole genome shotgun (WGS) entry which is preliminary data.</text>
</comment>
<gene>
    <name evidence="3" type="ORF">Asi03nite_30960</name>
</gene>
<dbReference type="RefSeq" id="WP_203680362.1">
    <property type="nucleotide sequence ID" value="NZ_BOMW01000027.1"/>
</dbReference>